<feature type="transmembrane region" description="Helical" evidence="1">
    <location>
        <begin position="73"/>
        <end position="91"/>
    </location>
</feature>
<reference evidence="3" key="1">
    <citation type="submission" date="2021-07" db="EMBL/GenBank/DDBJ databases">
        <title>Complete genome sequencing of a Clostridium isolate.</title>
        <authorList>
            <person name="Ueki A."/>
            <person name="Tonouchi A."/>
        </authorList>
    </citation>
    <scope>NUCLEOTIDE SEQUENCE [LARGE SCALE GENOMIC DNA]</scope>
    <source>
        <strain evidence="3">C5S11</strain>
    </source>
</reference>
<feature type="transmembrane region" description="Helical" evidence="1">
    <location>
        <begin position="38"/>
        <end position="61"/>
    </location>
</feature>
<proteinExistence type="predicted"/>
<evidence type="ECO:0000256" key="1">
    <source>
        <dbReference type="SAM" id="Phobius"/>
    </source>
</evidence>
<evidence type="ECO:0008006" key="4">
    <source>
        <dbReference type="Google" id="ProtNLM"/>
    </source>
</evidence>
<name>A0ABN6IWH0_9CLOT</name>
<organism evidence="2 3">
    <name type="scientific">Clostridium gelidum</name>
    <dbReference type="NCBI Taxonomy" id="704125"/>
    <lineage>
        <taxon>Bacteria</taxon>
        <taxon>Bacillati</taxon>
        <taxon>Bacillota</taxon>
        <taxon>Clostridia</taxon>
        <taxon>Eubacteriales</taxon>
        <taxon>Clostridiaceae</taxon>
        <taxon>Clostridium</taxon>
    </lineage>
</organism>
<dbReference type="Proteomes" id="UP000824633">
    <property type="component" value="Chromosome"/>
</dbReference>
<dbReference type="PANTHER" id="PTHR37422:SF13">
    <property type="entry name" value="LIPOPOLYSACCHARIDE BIOSYNTHESIS PROTEIN PA4999-RELATED"/>
    <property type="match status" value="1"/>
</dbReference>
<accession>A0ABN6IWH0</accession>
<keyword evidence="1" id="KW-0472">Membrane</keyword>
<keyword evidence="3" id="KW-1185">Reference proteome</keyword>
<evidence type="ECO:0000313" key="2">
    <source>
        <dbReference type="EMBL" id="BCZ45248.1"/>
    </source>
</evidence>
<dbReference type="EMBL" id="AP024849">
    <property type="protein sequence ID" value="BCZ45248.1"/>
    <property type="molecule type" value="Genomic_DNA"/>
</dbReference>
<dbReference type="PANTHER" id="PTHR37422">
    <property type="entry name" value="TEICHURONIC ACID BIOSYNTHESIS PROTEIN TUAE"/>
    <property type="match status" value="1"/>
</dbReference>
<dbReference type="InterPro" id="IPR051533">
    <property type="entry name" value="WaaL-like"/>
</dbReference>
<keyword evidence="1" id="KW-0812">Transmembrane</keyword>
<evidence type="ECO:0000313" key="3">
    <source>
        <dbReference type="Proteomes" id="UP000824633"/>
    </source>
</evidence>
<keyword evidence="1" id="KW-1133">Transmembrane helix</keyword>
<protein>
    <recommendedName>
        <fullName evidence="4">O-Antigen ligase</fullName>
    </recommendedName>
</protein>
<gene>
    <name evidence="2" type="ORF">psyc5s11_13150</name>
</gene>
<sequence length="123" mass="13855">MNGLRFITEKPFFGYGPDNLGAQYAKVNIIIDRPHNEFIQFAASLGIPALVSYIMALAVHFISFLKQRKHVSVVYIGILCTVITYLASSMFGNTMYYTSPFFFMILGLSASMQKLVEAKKKEL</sequence>